<organism evidence="9 10">
    <name type="scientific">Fusarium torreyae</name>
    <dbReference type="NCBI Taxonomy" id="1237075"/>
    <lineage>
        <taxon>Eukaryota</taxon>
        <taxon>Fungi</taxon>
        <taxon>Dikarya</taxon>
        <taxon>Ascomycota</taxon>
        <taxon>Pezizomycotina</taxon>
        <taxon>Sordariomycetes</taxon>
        <taxon>Hypocreomycetidae</taxon>
        <taxon>Hypocreales</taxon>
        <taxon>Nectriaceae</taxon>
        <taxon>Fusarium</taxon>
    </lineage>
</organism>
<dbReference type="InterPro" id="IPR052337">
    <property type="entry name" value="SAT4-like"/>
</dbReference>
<evidence type="ECO:0000256" key="4">
    <source>
        <dbReference type="ARBA" id="ARBA00023136"/>
    </source>
</evidence>
<feature type="compositionally biased region" description="Polar residues" evidence="6">
    <location>
        <begin position="316"/>
        <end position="327"/>
    </location>
</feature>
<keyword evidence="4 7" id="KW-0472">Membrane</keyword>
<keyword evidence="3 7" id="KW-1133">Transmembrane helix</keyword>
<feature type="transmembrane region" description="Helical" evidence="7">
    <location>
        <begin position="35"/>
        <end position="57"/>
    </location>
</feature>
<dbReference type="OrthoDB" id="2988756at2759"/>
<comment type="subcellular location">
    <subcellularLocation>
        <location evidence="1">Membrane</location>
        <topology evidence="1">Multi-pass membrane protein</topology>
    </subcellularLocation>
</comment>
<evidence type="ECO:0000256" key="5">
    <source>
        <dbReference type="ARBA" id="ARBA00038359"/>
    </source>
</evidence>
<dbReference type="InterPro" id="IPR049326">
    <property type="entry name" value="Rhodopsin_dom_fungi"/>
</dbReference>
<feature type="transmembrane region" description="Helical" evidence="7">
    <location>
        <begin position="213"/>
        <end position="233"/>
    </location>
</feature>
<feature type="transmembrane region" description="Helical" evidence="7">
    <location>
        <begin position="131"/>
        <end position="156"/>
    </location>
</feature>
<comment type="caution">
    <text evidence="9">The sequence shown here is derived from an EMBL/GenBank/DDBJ whole genome shotgun (WGS) entry which is preliminary data.</text>
</comment>
<feature type="transmembrane region" description="Helical" evidence="7">
    <location>
        <begin position="176"/>
        <end position="201"/>
    </location>
</feature>
<name>A0A9W8S043_9HYPO</name>
<feature type="transmembrane region" description="Helical" evidence="7">
    <location>
        <begin position="98"/>
        <end position="119"/>
    </location>
</feature>
<dbReference type="GO" id="GO:0016020">
    <property type="term" value="C:membrane"/>
    <property type="evidence" value="ECO:0007669"/>
    <property type="project" value="UniProtKB-SubCell"/>
</dbReference>
<evidence type="ECO:0000259" key="8">
    <source>
        <dbReference type="Pfam" id="PF20684"/>
    </source>
</evidence>
<feature type="compositionally biased region" description="Basic and acidic residues" evidence="6">
    <location>
        <begin position="329"/>
        <end position="344"/>
    </location>
</feature>
<evidence type="ECO:0000313" key="9">
    <source>
        <dbReference type="EMBL" id="KAJ4263442.1"/>
    </source>
</evidence>
<accession>A0A9W8S043</accession>
<dbReference type="PANTHER" id="PTHR33048">
    <property type="entry name" value="PTH11-LIKE INTEGRAL MEMBRANE PROTEIN (AFU_ORTHOLOGUE AFUA_5G11245)"/>
    <property type="match status" value="1"/>
</dbReference>
<dbReference type="Proteomes" id="UP001152049">
    <property type="component" value="Unassembled WGS sequence"/>
</dbReference>
<dbReference type="AlphaFoldDB" id="A0A9W8S043"/>
<dbReference type="EMBL" id="JAOQAZ010000010">
    <property type="protein sequence ID" value="KAJ4263442.1"/>
    <property type="molecule type" value="Genomic_DNA"/>
</dbReference>
<dbReference type="Pfam" id="PF20684">
    <property type="entry name" value="Fung_rhodopsin"/>
    <property type="match status" value="1"/>
</dbReference>
<proteinExistence type="inferred from homology"/>
<feature type="region of interest" description="Disordered" evidence="6">
    <location>
        <begin position="292"/>
        <end position="394"/>
    </location>
</feature>
<sequence>MGIEEQFILLSLGLITIGVRIGVRWRQVGPGGWQLDDYLMPFTGLVFTAETIAAYLVGAKFQGLTNSYMTDEQRANIDIHGQEHFNRVWGSKIQVIGWSFYACILWSLKFCITAFYGRLTSGLAHLKTRVILAYVLLGITYAAVALTILLSCQPFHHFWQVTPDPGIVCQPTKSPAYVLVVVIPNILTDIYLLSIPLPLLWGVNISLRRRLTLMLLFSGALFIMMAGTIRAVTILTAGPEGAVSGSAWACRETFVAIVVTNLPIIQPLLRKGASMIGLSVLFSGVTKSASQSHQLRSSEMGGSRFGTSRRKGPSSHPLSTVPQTSAWASDEHILPENGDIKPGGRDGGGIVVAQEIRVQSEAAPDTKPRDVTANTTNPGIHDWGYNRTSISGSP</sequence>
<feature type="domain" description="Rhodopsin" evidence="8">
    <location>
        <begin position="20"/>
        <end position="271"/>
    </location>
</feature>
<keyword evidence="10" id="KW-1185">Reference proteome</keyword>
<reference evidence="9" key="1">
    <citation type="submission" date="2022-09" db="EMBL/GenBank/DDBJ databases">
        <title>Fusarium specimens isolated from Avocado Roots.</title>
        <authorList>
            <person name="Stajich J."/>
            <person name="Roper C."/>
            <person name="Heimlech-Rivalta G."/>
        </authorList>
    </citation>
    <scope>NUCLEOTIDE SEQUENCE</scope>
    <source>
        <strain evidence="9">CF00136</strain>
    </source>
</reference>
<evidence type="ECO:0000256" key="6">
    <source>
        <dbReference type="SAM" id="MobiDB-lite"/>
    </source>
</evidence>
<evidence type="ECO:0000256" key="2">
    <source>
        <dbReference type="ARBA" id="ARBA00022692"/>
    </source>
</evidence>
<evidence type="ECO:0000256" key="3">
    <source>
        <dbReference type="ARBA" id="ARBA00022989"/>
    </source>
</evidence>
<evidence type="ECO:0000256" key="7">
    <source>
        <dbReference type="SAM" id="Phobius"/>
    </source>
</evidence>
<comment type="similarity">
    <text evidence="5">Belongs to the SAT4 family.</text>
</comment>
<protein>
    <recommendedName>
        <fullName evidence="8">Rhodopsin domain-containing protein</fullName>
    </recommendedName>
</protein>
<evidence type="ECO:0000256" key="1">
    <source>
        <dbReference type="ARBA" id="ARBA00004141"/>
    </source>
</evidence>
<feature type="transmembrane region" description="Helical" evidence="7">
    <location>
        <begin position="6"/>
        <end position="23"/>
    </location>
</feature>
<dbReference type="PANTHER" id="PTHR33048:SF2">
    <property type="entry name" value="SRPK"/>
    <property type="match status" value="1"/>
</dbReference>
<evidence type="ECO:0000313" key="10">
    <source>
        <dbReference type="Proteomes" id="UP001152049"/>
    </source>
</evidence>
<gene>
    <name evidence="9" type="ORF">NW762_006261</name>
</gene>
<keyword evidence="2 7" id="KW-0812">Transmembrane</keyword>